<comment type="caution">
    <text evidence="3">The sequence shown here is derived from an EMBL/GenBank/DDBJ whole genome shotgun (WGS) entry which is preliminary data.</text>
</comment>
<gene>
    <name evidence="3" type="ORF">FB00_09010</name>
</gene>
<name>A0A0H2KNG9_9MICO</name>
<dbReference type="RefSeq" id="WP_052877557.1">
    <property type="nucleotide sequence ID" value="NZ_JNBQ01000007.1"/>
</dbReference>
<dbReference type="Gene3D" id="1.20.144.10">
    <property type="entry name" value="Phosphatidic acid phosphatase type 2/haloperoxidase"/>
    <property type="match status" value="1"/>
</dbReference>
<feature type="domain" description="Phosphatidic acid phosphatase type 2/haloperoxidase" evidence="2">
    <location>
        <begin position="369"/>
        <end position="474"/>
    </location>
</feature>
<reference evidence="3 4" key="1">
    <citation type="submission" date="2014-05" db="EMBL/GenBank/DDBJ databases">
        <title>Cellulosimicrobium funkei U11 genome.</title>
        <authorList>
            <person name="Hu C."/>
            <person name="Gong Y."/>
            <person name="Wan W."/>
            <person name="Jiang M."/>
        </authorList>
    </citation>
    <scope>NUCLEOTIDE SEQUENCE [LARGE SCALE GENOMIC DNA]</scope>
    <source>
        <strain evidence="3 4">U11</strain>
    </source>
</reference>
<evidence type="ECO:0000259" key="2">
    <source>
        <dbReference type="Pfam" id="PF01569"/>
    </source>
</evidence>
<evidence type="ECO:0000256" key="1">
    <source>
        <dbReference type="SAM" id="SignalP"/>
    </source>
</evidence>
<dbReference type="GO" id="GO:0003993">
    <property type="term" value="F:acid phosphatase activity"/>
    <property type="evidence" value="ECO:0007669"/>
    <property type="project" value="InterPro"/>
</dbReference>
<dbReference type="Gene3D" id="2.60.120.260">
    <property type="entry name" value="Galactose-binding domain-like"/>
    <property type="match status" value="1"/>
</dbReference>
<dbReference type="Proteomes" id="UP000035265">
    <property type="component" value="Unassembled WGS sequence"/>
</dbReference>
<dbReference type="AlphaFoldDB" id="A0A0H2KNG9"/>
<dbReference type="GO" id="GO:0030288">
    <property type="term" value="C:outer membrane-bounded periplasmic space"/>
    <property type="evidence" value="ECO:0007669"/>
    <property type="project" value="InterPro"/>
</dbReference>
<dbReference type="InterPro" id="IPR008979">
    <property type="entry name" value="Galactose-bd-like_sf"/>
</dbReference>
<dbReference type="InterPro" id="IPR000326">
    <property type="entry name" value="PAP2/HPO"/>
</dbReference>
<accession>A0A0H2KNG9</accession>
<dbReference type="Pfam" id="PF01569">
    <property type="entry name" value="PAP2"/>
    <property type="match status" value="1"/>
</dbReference>
<dbReference type="InterPro" id="IPR036938">
    <property type="entry name" value="PAP2/HPO_sf"/>
</dbReference>
<organism evidence="3 4">
    <name type="scientific">Cellulosimicrobium funkei</name>
    <dbReference type="NCBI Taxonomy" id="264251"/>
    <lineage>
        <taxon>Bacteria</taxon>
        <taxon>Bacillati</taxon>
        <taxon>Actinomycetota</taxon>
        <taxon>Actinomycetes</taxon>
        <taxon>Micrococcales</taxon>
        <taxon>Promicromonosporaceae</taxon>
        <taxon>Cellulosimicrobium</taxon>
    </lineage>
</organism>
<evidence type="ECO:0000313" key="3">
    <source>
        <dbReference type="EMBL" id="KLN35056.1"/>
    </source>
</evidence>
<feature type="chain" id="PRO_5005200179" description="Phosphatidic acid phosphatase type 2/haloperoxidase domain-containing protein" evidence="1">
    <location>
        <begin position="46"/>
        <end position="711"/>
    </location>
</feature>
<evidence type="ECO:0000313" key="4">
    <source>
        <dbReference type="Proteomes" id="UP000035265"/>
    </source>
</evidence>
<dbReference type="CDD" id="cd03397">
    <property type="entry name" value="PAP2_acid_phosphatase"/>
    <property type="match status" value="1"/>
</dbReference>
<proteinExistence type="predicted"/>
<dbReference type="STRING" id="264251.FB00_09010"/>
<sequence length="711" mass="74830">MTGTTTYPAPRPRDRRTTAPLALLAALTTLALVLAAALQAPAARAAEAFTPTEVVGAGTTWRYLDDNTDPAAGAADRTAWADPAFDDAAWKTGRPGFGAVNGTASGIGGGNTITTLLDYWITQTPKVVVPAYFFRTTVTLDAATLDAITGLRGTLVYDDSATVYVNGERVAGWGDSMITRNLQYQDRAGATAPLRETLVVPADVLVPGENTIAVEIHQCNETSSDVFFSLALSTTDDPSMPFPQDVLDRTYASDATPSAPTGQDWFTWMLRGFADLRAKHPEILSPNEPGRPTSANDLGSLARNNAYVAGDPQVQRALTDGRGSAYETMADALGSELGPIYRDALADGRLPKTKALLSGRVEKSVGNHEPAKAAYDYKRPFVRLGFTSAGGHVNAFETSGSYEGLRTNGSFPSGHTNHGYAQGTVLATLLPELAPQILARASEYGDNRLVTGFHYPLDVMGGRMTGQNIAQLRWSDPAFRVLLEQARTELVTVLERACGDEIAVCAQDQVPYLPTDQALAVYDQRLTYGFPRVGEAGREVQVPAGAEDLLRTAFPDLTGDQRRLVLAATALDSGFALDVAGEAEWQRVDLAAAMAADVVVNADGTLTVDGEVVGEPTAPLVDVETSARCLAGTPYVAVRARNVSDDALAVALVTGAGERSFAAVAPGANAYQSFAVRGVETGADVPVTVTATGPGGATQEVARDVAVPSCG</sequence>
<keyword evidence="4" id="KW-1185">Reference proteome</keyword>
<dbReference type="SUPFAM" id="SSF49785">
    <property type="entry name" value="Galactose-binding domain-like"/>
    <property type="match status" value="1"/>
</dbReference>
<dbReference type="EMBL" id="JNBQ01000007">
    <property type="protein sequence ID" value="KLN35056.1"/>
    <property type="molecule type" value="Genomic_DNA"/>
</dbReference>
<keyword evidence="1" id="KW-0732">Signal</keyword>
<feature type="signal peptide" evidence="1">
    <location>
        <begin position="1"/>
        <end position="45"/>
    </location>
</feature>
<dbReference type="SUPFAM" id="SSF48317">
    <property type="entry name" value="Acid phosphatase/Vanadium-dependent haloperoxidase"/>
    <property type="match status" value="1"/>
</dbReference>
<dbReference type="InterPro" id="IPR001011">
    <property type="entry name" value="Acid_Pase_classA_bac"/>
</dbReference>
<protein>
    <recommendedName>
        <fullName evidence="2">Phosphatidic acid phosphatase type 2/haloperoxidase domain-containing protein</fullName>
    </recommendedName>
</protein>
<dbReference type="PATRIC" id="fig|264251.5.peg.1833"/>